<dbReference type="AlphaFoldDB" id="A0A4D4MJ86"/>
<evidence type="ECO:0000256" key="1">
    <source>
        <dbReference type="SAM" id="MobiDB-lite"/>
    </source>
</evidence>
<dbReference type="InterPro" id="IPR036866">
    <property type="entry name" value="RibonucZ/Hydroxyglut_hydro"/>
</dbReference>
<dbReference type="NCBIfam" id="NF006159">
    <property type="entry name" value="PRK08303.1"/>
    <property type="match status" value="1"/>
</dbReference>
<dbReference type="InterPro" id="IPR001279">
    <property type="entry name" value="Metallo-B-lactamas"/>
</dbReference>
<dbReference type="PRINTS" id="PR00081">
    <property type="entry name" value="GDHRDH"/>
</dbReference>
<gene>
    <name evidence="3" type="ORF">SAV31267_013210</name>
</gene>
<evidence type="ECO:0000313" key="3">
    <source>
        <dbReference type="EMBL" id="GDY71836.1"/>
    </source>
</evidence>
<sequence length="562" mass="60764">MTVRIEHLVTSGTFSLDGGTWDVDNNVWIVGDDHEAIVIDAAHDADAIAEAVGDRRLRAIVCTHAHNDHIDAAPALAERTGASIWLHPDDLPLWKQTHPDRLPDHWLADGQVIETAGTDLTVLHTPGHAPGRSASTTPVWAPSSPETPSSRAVPAPPAVPTPTSRPSSSPSAPASSPFRPTPSSVPDTASPPPSAPRHRTWRSGSPEGTEGEPRAPDEKRRRKKDDRRNDDSRCPASGTSSKRDAREAASALRVRRSDMSGPLKDKVALVAGATRGAGRGIAVELGAAGATVYVTGRTTRERRSEYDRPETIEDTADLVTAAGGRGIAVPTDHLVPSEVRTLVDRVADEQGRLDVLVNDVWGGERLFEWDTPVWEHDLDNGLRLLRLGIETHAITSHHALPLLLRRPGGLVVEMTDGTAEYNAATYRVSFFYDLAKSAVLRMAFALGQELGPRGATAVALTPGWLRSEMMLENFGVTEDNWRDALERVPHFGISETPFYVGRAVAALAADPERARWNGESLSSGGLARTYGFTDRDGSRPDAWRYLVEVQDPGKPADTAGYR</sequence>
<dbReference type="SUPFAM" id="SSF56281">
    <property type="entry name" value="Metallo-hydrolase/oxidoreductase"/>
    <property type="match status" value="1"/>
</dbReference>
<evidence type="ECO:0000313" key="4">
    <source>
        <dbReference type="Proteomes" id="UP000299211"/>
    </source>
</evidence>
<dbReference type="CDD" id="cd06262">
    <property type="entry name" value="metallo-hydrolase-like_MBL-fold"/>
    <property type="match status" value="1"/>
</dbReference>
<accession>A0A4D4MJ86</accession>
<evidence type="ECO:0000259" key="2">
    <source>
        <dbReference type="SMART" id="SM00849"/>
    </source>
</evidence>
<dbReference type="SUPFAM" id="SSF51735">
    <property type="entry name" value="NAD(P)-binding Rossmann-fold domains"/>
    <property type="match status" value="1"/>
</dbReference>
<feature type="domain" description="Metallo-beta-lactamase" evidence="2">
    <location>
        <begin position="24"/>
        <end position="325"/>
    </location>
</feature>
<reference evidence="3 4" key="1">
    <citation type="submission" date="2019-04" db="EMBL/GenBank/DDBJ databases">
        <title>Draft genome sequences of Streptomyces avermitilis ATCC 31267.</title>
        <authorList>
            <person name="Komaki H."/>
            <person name="Tamura T."/>
            <person name="Hosoyama A."/>
        </authorList>
    </citation>
    <scope>NUCLEOTIDE SEQUENCE [LARGE SCALE GENOMIC DNA]</scope>
    <source>
        <strain evidence="3 4">ATCC 31267</strain>
    </source>
</reference>
<feature type="compositionally biased region" description="Low complexity" evidence="1">
    <location>
        <begin position="161"/>
        <end position="184"/>
    </location>
</feature>
<feature type="region of interest" description="Disordered" evidence="1">
    <location>
        <begin position="122"/>
        <end position="258"/>
    </location>
</feature>
<dbReference type="PANTHER" id="PTHR44147">
    <property type="entry name" value="DEHYDROGENASE/REDUCTASE SDR FAMILY MEMBER 1"/>
    <property type="match status" value="1"/>
</dbReference>
<dbReference type="SMART" id="SM00849">
    <property type="entry name" value="Lactamase_B"/>
    <property type="match status" value="1"/>
</dbReference>
<name>A0A4D4MJ86_STRAX</name>
<dbReference type="InterPro" id="IPR036291">
    <property type="entry name" value="NAD(P)-bd_dom_sf"/>
</dbReference>
<dbReference type="Proteomes" id="UP000299211">
    <property type="component" value="Unassembled WGS sequence"/>
</dbReference>
<organism evidence="3 4">
    <name type="scientific">Streptomyces avermitilis</name>
    <dbReference type="NCBI Taxonomy" id="33903"/>
    <lineage>
        <taxon>Bacteria</taxon>
        <taxon>Bacillati</taxon>
        <taxon>Actinomycetota</taxon>
        <taxon>Actinomycetes</taxon>
        <taxon>Kitasatosporales</taxon>
        <taxon>Streptomycetaceae</taxon>
        <taxon>Streptomyces</taxon>
    </lineage>
</organism>
<dbReference type="Gene3D" id="3.60.15.10">
    <property type="entry name" value="Ribonuclease Z/Hydroxyacylglutathione hydrolase-like"/>
    <property type="match status" value="1"/>
</dbReference>
<proteinExistence type="predicted"/>
<dbReference type="Pfam" id="PF00106">
    <property type="entry name" value="adh_short"/>
    <property type="match status" value="1"/>
</dbReference>
<dbReference type="PANTHER" id="PTHR44147:SF2">
    <property type="entry name" value="DEHYDROGENASE_REDUCTASE SDR FAMILY MEMBER 1"/>
    <property type="match status" value="1"/>
</dbReference>
<dbReference type="EMBL" id="BJHY01000001">
    <property type="protein sequence ID" value="GDY71836.1"/>
    <property type="molecule type" value="Genomic_DNA"/>
</dbReference>
<dbReference type="Gene3D" id="3.40.50.720">
    <property type="entry name" value="NAD(P)-binding Rossmann-like Domain"/>
    <property type="match status" value="1"/>
</dbReference>
<dbReference type="Pfam" id="PF00753">
    <property type="entry name" value="Lactamase_B"/>
    <property type="match status" value="1"/>
</dbReference>
<comment type="caution">
    <text evidence="3">The sequence shown here is derived from an EMBL/GenBank/DDBJ whole genome shotgun (WGS) entry which is preliminary data.</text>
</comment>
<protein>
    <recommendedName>
        <fullName evidence="2">Metallo-beta-lactamase domain-containing protein</fullName>
    </recommendedName>
</protein>
<dbReference type="InterPro" id="IPR002347">
    <property type="entry name" value="SDR_fam"/>
</dbReference>